<evidence type="ECO:0000313" key="6">
    <source>
        <dbReference type="Proteomes" id="UP001210211"/>
    </source>
</evidence>
<dbReference type="Pfam" id="PF20431">
    <property type="entry name" value="E_motif"/>
    <property type="match status" value="1"/>
</dbReference>
<dbReference type="PANTHER" id="PTHR47926:SF374">
    <property type="entry name" value="PENTATRICOPEPTIDE REPEAT-CONTAINING PROTEIN"/>
    <property type="match status" value="1"/>
</dbReference>
<evidence type="ECO:0000256" key="1">
    <source>
        <dbReference type="ARBA" id="ARBA00006643"/>
    </source>
</evidence>
<comment type="caution">
    <text evidence="5">The sequence shown here is derived from an EMBL/GenBank/DDBJ whole genome shotgun (WGS) entry which is preliminary data.</text>
</comment>
<evidence type="ECO:0008006" key="7">
    <source>
        <dbReference type="Google" id="ProtNLM"/>
    </source>
</evidence>
<name>A0AAD6F064_9POAL</name>
<evidence type="ECO:0000256" key="2">
    <source>
        <dbReference type="ARBA" id="ARBA00022737"/>
    </source>
</evidence>
<protein>
    <recommendedName>
        <fullName evidence="7">Pentatricopeptide repeat-containing protein</fullName>
    </recommendedName>
</protein>
<dbReference type="Pfam" id="PF01535">
    <property type="entry name" value="PPR"/>
    <property type="match status" value="6"/>
</dbReference>
<dbReference type="PROSITE" id="PS51375">
    <property type="entry name" value="PPR"/>
    <property type="match status" value="4"/>
</dbReference>
<feature type="repeat" description="PPR" evidence="4">
    <location>
        <begin position="35"/>
        <end position="69"/>
    </location>
</feature>
<dbReference type="Gene3D" id="1.25.40.10">
    <property type="entry name" value="Tetratricopeptide repeat domain"/>
    <property type="match status" value="4"/>
</dbReference>
<dbReference type="Proteomes" id="UP001210211">
    <property type="component" value="Unassembled WGS sequence"/>
</dbReference>
<keyword evidence="3" id="KW-0809">Transit peptide</keyword>
<evidence type="ECO:0000313" key="5">
    <source>
        <dbReference type="EMBL" id="KAJ3707604.1"/>
    </source>
</evidence>
<dbReference type="Pfam" id="PF13041">
    <property type="entry name" value="PPR_2"/>
    <property type="match status" value="1"/>
</dbReference>
<keyword evidence="6" id="KW-1185">Reference proteome</keyword>
<dbReference type="AlphaFoldDB" id="A0AAD6F064"/>
<dbReference type="GO" id="GO:0009451">
    <property type="term" value="P:RNA modification"/>
    <property type="evidence" value="ECO:0007669"/>
    <property type="project" value="InterPro"/>
</dbReference>
<sequence length="603" mass="67306">MRNLATLISQCGRDANYRLGEPFHAFAIKSANRCTLDVWNAIIFMYSKCGLLESAVKLFERMPLRDSFSWNSLLLGCLVKREYEFAFVYFKEMYSVKPCPCDSTTLTTILSCCAEMESLSSCAMVHAFILKNGFESEVPVGNAMVTSYFQCGSSVSARKVFDTMSERNLITWTAMVSGMVQSESFKESLVLFKDMQSYVKANYMTYSSALTACSRLQALEEGCQIHGLTVKSGFEHYLHVESALMGMYSKCGSMEDTLQVFKVCKEIDDVSATVILAGFAQNELEEKAFKFFAELVNSGFEIEAEMVSTVLGAFGSTAPFALGRQIHAVAAKRRFASSTYICNGLINMYLKCGELNDAFKVFRCMSSKTQVSWNSMILAFARHGHASQVFDLYKSMIDEGTEPTDVTFLSLLQACSHTGSYRMAMELLDSMWSYRITPRIEHYACIVDMLGRAGFLNDAKAFIENLSCEPKVLLWQALLGACNIHGNIEIGKYAAEQLVSVAPDSAAAYVLLGNIYSAEGRWVEKGRVRNKMKMMGVKKDTGVSWIEIGKETHAFAVDSLIHPDAEVIIEVITQLTAIANDRIIMMDADLINYDLKYEMSLLF</sequence>
<keyword evidence="2" id="KW-0677">Repeat</keyword>
<reference evidence="5 6" key="1">
    <citation type="journal article" date="2022" name="Cell">
        <title>Repeat-based holocentromeres influence genome architecture and karyotype evolution.</title>
        <authorList>
            <person name="Hofstatter P.G."/>
            <person name="Thangavel G."/>
            <person name="Lux T."/>
            <person name="Neumann P."/>
            <person name="Vondrak T."/>
            <person name="Novak P."/>
            <person name="Zhang M."/>
            <person name="Costa L."/>
            <person name="Castellani M."/>
            <person name="Scott A."/>
            <person name="Toegelov H."/>
            <person name="Fuchs J."/>
            <person name="Mata-Sucre Y."/>
            <person name="Dias Y."/>
            <person name="Vanzela A.L.L."/>
            <person name="Huettel B."/>
            <person name="Almeida C.C.S."/>
            <person name="Simkova H."/>
            <person name="Souza G."/>
            <person name="Pedrosa-Harand A."/>
            <person name="Macas J."/>
            <person name="Mayer K.F.X."/>
            <person name="Houben A."/>
            <person name="Marques A."/>
        </authorList>
    </citation>
    <scope>NUCLEOTIDE SEQUENCE [LARGE SCALE GENOMIC DNA]</scope>
    <source>
        <strain evidence="5">RhyTen1mFocal</strain>
    </source>
</reference>
<dbReference type="InterPro" id="IPR002885">
    <property type="entry name" value="PPR_rpt"/>
</dbReference>
<dbReference type="InterPro" id="IPR011990">
    <property type="entry name" value="TPR-like_helical_dom_sf"/>
</dbReference>
<dbReference type="PANTHER" id="PTHR47926">
    <property type="entry name" value="PENTATRICOPEPTIDE REPEAT-CONTAINING PROTEIN"/>
    <property type="match status" value="1"/>
</dbReference>
<feature type="repeat" description="PPR" evidence="4">
    <location>
        <begin position="369"/>
        <end position="403"/>
    </location>
</feature>
<dbReference type="FunFam" id="1.25.40.10:FF:000690">
    <property type="entry name" value="Pentatricopeptide repeat-containing protein"/>
    <property type="match status" value="1"/>
</dbReference>
<accession>A0AAD6F064</accession>
<dbReference type="InterPro" id="IPR046960">
    <property type="entry name" value="PPR_At4g14850-like_plant"/>
</dbReference>
<feature type="repeat" description="PPR" evidence="4">
    <location>
        <begin position="404"/>
        <end position="438"/>
    </location>
</feature>
<evidence type="ECO:0000256" key="4">
    <source>
        <dbReference type="PROSITE-ProRule" id="PRU00708"/>
    </source>
</evidence>
<comment type="similarity">
    <text evidence="1">Belongs to the PPR family. PCMP-H subfamily.</text>
</comment>
<dbReference type="InterPro" id="IPR046848">
    <property type="entry name" value="E_motif"/>
</dbReference>
<dbReference type="EMBL" id="JAMRDG010000001">
    <property type="protein sequence ID" value="KAJ3707604.1"/>
    <property type="molecule type" value="Genomic_DNA"/>
</dbReference>
<gene>
    <name evidence="5" type="ORF">LUZ61_011309</name>
</gene>
<organism evidence="5 6">
    <name type="scientific">Rhynchospora tenuis</name>
    <dbReference type="NCBI Taxonomy" id="198213"/>
    <lineage>
        <taxon>Eukaryota</taxon>
        <taxon>Viridiplantae</taxon>
        <taxon>Streptophyta</taxon>
        <taxon>Embryophyta</taxon>
        <taxon>Tracheophyta</taxon>
        <taxon>Spermatophyta</taxon>
        <taxon>Magnoliopsida</taxon>
        <taxon>Liliopsida</taxon>
        <taxon>Poales</taxon>
        <taxon>Cyperaceae</taxon>
        <taxon>Cyperoideae</taxon>
        <taxon>Rhynchosporeae</taxon>
        <taxon>Rhynchospora</taxon>
    </lineage>
</organism>
<dbReference type="GO" id="GO:0003729">
    <property type="term" value="F:mRNA binding"/>
    <property type="evidence" value="ECO:0007669"/>
    <property type="project" value="UniProtKB-ARBA"/>
</dbReference>
<dbReference type="NCBIfam" id="TIGR00756">
    <property type="entry name" value="PPR"/>
    <property type="match status" value="4"/>
</dbReference>
<feature type="repeat" description="PPR" evidence="4">
    <location>
        <begin position="338"/>
        <end position="368"/>
    </location>
</feature>
<evidence type="ECO:0000256" key="3">
    <source>
        <dbReference type="ARBA" id="ARBA00022946"/>
    </source>
</evidence>
<dbReference type="FunFam" id="1.25.40.10:FF:000344">
    <property type="entry name" value="Pentatricopeptide repeat-containing protein"/>
    <property type="match status" value="1"/>
</dbReference>
<proteinExistence type="inferred from homology"/>